<evidence type="ECO:0000256" key="1">
    <source>
        <dbReference type="SAM" id="MobiDB-lite"/>
    </source>
</evidence>
<dbReference type="RefSeq" id="XP_046059304.1">
    <property type="nucleotide sequence ID" value="XM_046206650.1"/>
</dbReference>
<accession>A0A9P8NZ82</accession>
<proteinExistence type="predicted"/>
<evidence type="ECO:0000313" key="2">
    <source>
        <dbReference type="EMBL" id="KAH3662215.1"/>
    </source>
</evidence>
<feature type="region of interest" description="Disordered" evidence="1">
    <location>
        <begin position="153"/>
        <end position="174"/>
    </location>
</feature>
<comment type="caution">
    <text evidence="2">The sequence shown here is derived from an EMBL/GenBank/DDBJ whole genome shotgun (WGS) entry which is preliminary data.</text>
</comment>
<dbReference type="GeneID" id="70237427"/>
<reference evidence="2" key="1">
    <citation type="journal article" date="2021" name="Open Biol.">
        <title>Shared evolutionary footprints suggest mitochondrial oxidative damage underlies multiple complex I losses in fungi.</title>
        <authorList>
            <person name="Schikora-Tamarit M.A."/>
            <person name="Marcet-Houben M."/>
            <person name="Nosek J."/>
            <person name="Gabaldon T."/>
        </authorList>
    </citation>
    <scope>NUCLEOTIDE SEQUENCE</scope>
    <source>
        <strain evidence="2">CBS6075</strain>
    </source>
</reference>
<name>A0A9P8NZ82_9ASCO</name>
<gene>
    <name evidence="2" type="ORF">OGAPHI_005463</name>
</gene>
<keyword evidence="3" id="KW-1185">Reference proteome</keyword>
<dbReference type="EMBL" id="JAEUBE010000378">
    <property type="protein sequence ID" value="KAH3662215.1"/>
    <property type="molecule type" value="Genomic_DNA"/>
</dbReference>
<protein>
    <submittedName>
        <fullName evidence="2">Uncharacterized protein</fullName>
    </submittedName>
</protein>
<dbReference type="Proteomes" id="UP000769157">
    <property type="component" value="Unassembled WGS sequence"/>
</dbReference>
<organism evidence="2 3">
    <name type="scientific">Ogataea philodendri</name>
    <dbReference type="NCBI Taxonomy" id="1378263"/>
    <lineage>
        <taxon>Eukaryota</taxon>
        <taxon>Fungi</taxon>
        <taxon>Dikarya</taxon>
        <taxon>Ascomycota</taxon>
        <taxon>Saccharomycotina</taxon>
        <taxon>Pichiomycetes</taxon>
        <taxon>Pichiales</taxon>
        <taxon>Pichiaceae</taxon>
        <taxon>Ogataea</taxon>
    </lineage>
</organism>
<dbReference type="OrthoDB" id="3992007at2759"/>
<sequence length="185" mass="21084">MMFLHDQFCIVDNKELDQFSNSIYCSEECQAKDSLYDSSVKVLPNTSKLVTYSTTNFKTPFQDTTEEYDGDFFALEDVHTNSYTTASETSSRRSTHSGSLPSLLDDTPALDLYDADETVEVHHCDLQDWTQPGLVDFGDRWLYEAPKLQDDSWGRKLTRQPSPSATRPSADSASHNYQLWLSRVK</sequence>
<reference evidence="2" key="2">
    <citation type="submission" date="2021-01" db="EMBL/GenBank/DDBJ databases">
        <authorList>
            <person name="Schikora-Tamarit M.A."/>
        </authorList>
    </citation>
    <scope>NUCLEOTIDE SEQUENCE</scope>
    <source>
        <strain evidence="2">CBS6075</strain>
    </source>
</reference>
<dbReference type="AlphaFoldDB" id="A0A9P8NZ82"/>
<feature type="compositionally biased region" description="Polar residues" evidence="1">
    <location>
        <begin position="159"/>
        <end position="174"/>
    </location>
</feature>
<evidence type="ECO:0000313" key="3">
    <source>
        <dbReference type="Proteomes" id="UP000769157"/>
    </source>
</evidence>